<comment type="caution">
    <text evidence="10">The sequence shown here is derived from an EMBL/GenBank/DDBJ whole genome shotgun (WGS) entry which is preliminary data.</text>
</comment>
<dbReference type="Proteomes" id="UP000323337">
    <property type="component" value="Unassembled WGS sequence"/>
</dbReference>
<evidence type="ECO:0000313" key="11">
    <source>
        <dbReference type="Proteomes" id="UP000323337"/>
    </source>
</evidence>
<evidence type="ECO:0000259" key="9">
    <source>
        <dbReference type="Pfam" id="PF13847"/>
    </source>
</evidence>
<dbReference type="PANTHER" id="PTHR43675:SF8">
    <property type="entry name" value="ARSENITE METHYLTRANSFERASE"/>
    <property type="match status" value="1"/>
</dbReference>
<comment type="catalytic activity">
    <reaction evidence="8">
        <text>arsenic triglutathione + 3 [thioredoxin]-dithiol + 3 S-adenosyl-L-methionine = trimethylarsine + 3 [thioredoxin]-disulfide + 3 glutathione + 3 S-adenosyl-L-homocysteine + 3 H(+)</text>
        <dbReference type="Rhea" id="RHEA:69432"/>
        <dbReference type="Rhea" id="RHEA-COMP:10698"/>
        <dbReference type="Rhea" id="RHEA-COMP:10700"/>
        <dbReference type="ChEBI" id="CHEBI:15378"/>
        <dbReference type="ChEBI" id="CHEBI:27130"/>
        <dbReference type="ChEBI" id="CHEBI:29950"/>
        <dbReference type="ChEBI" id="CHEBI:50058"/>
        <dbReference type="ChEBI" id="CHEBI:57856"/>
        <dbReference type="ChEBI" id="CHEBI:57925"/>
        <dbReference type="ChEBI" id="CHEBI:59789"/>
        <dbReference type="ChEBI" id="CHEBI:183640"/>
        <dbReference type="EC" id="2.1.1.137"/>
    </reaction>
</comment>
<evidence type="ECO:0000256" key="8">
    <source>
        <dbReference type="ARBA" id="ARBA00048428"/>
    </source>
</evidence>
<evidence type="ECO:0000256" key="6">
    <source>
        <dbReference type="ARBA" id="ARBA00047941"/>
    </source>
</evidence>
<dbReference type="GO" id="GO:0032259">
    <property type="term" value="P:methylation"/>
    <property type="evidence" value="ECO:0007669"/>
    <property type="project" value="UniProtKB-KW"/>
</dbReference>
<accession>A0A5D0MP92</accession>
<evidence type="ECO:0000313" key="10">
    <source>
        <dbReference type="EMBL" id="TYB33433.1"/>
    </source>
</evidence>
<evidence type="ECO:0000256" key="3">
    <source>
        <dbReference type="ARBA" id="ARBA00034487"/>
    </source>
</evidence>
<dbReference type="InterPro" id="IPR029063">
    <property type="entry name" value="SAM-dependent_MTases_sf"/>
</dbReference>
<dbReference type="Pfam" id="PF13847">
    <property type="entry name" value="Methyltransf_31"/>
    <property type="match status" value="1"/>
</dbReference>
<dbReference type="RefSeq" id="WP_303701075.1">
    <property type="nucleotide sequence ID" value="NZ_VSIV01000144.1"/>
</dbReference>
<evidence type="ECO:0000256" key="7">
    <source>
        <dbReference type="ARBA" id="ARBA00047943"/>
    </source>
</evidence>
<evidence type="ECO:0000256" key="4">
    <source>
        <dbReference type="ARBA" id="ARBA00034521"/>
    </source>
</evidence>
<dbReference type="Gene3D" id="3.40.50.150">
    <property type="entry name" value="Vaccinia Virus protein VP39"/>
    <property type="match status" value="1"/>
</dbReference>
<dbReference type="InterPro" id="IPR025714">
    <property type="entry name" value="Methyltranfer_dom"/>
</dbReference>
<dbReference type="PANTHER" id="PTHR43675">
    <property type="entry name" value="ARSENITE METHYLTRANSFERASE"/>
    <property type="match status" value="1"/>
</dbReference>
<dbReference type="GO" id="GO:0030791">
    <property type="term" value="F:arsenite methyltransferase activity"/>
    <property type="evidence" value="ECO:0007669"/>
    <property type="project" value="UniProtKB-EC"/>
</dbReference>
<gene>
    <name evidence="10" type="primary">arsM</name>
    <name evidence="10" type="ORF">FXF49_06350</name>
</gene>
<comment type="similarity">
    <text evidence="3">Belongs to the methyltransferase superfamily. Arsenite methyltransferase family.</text>
</comment>
<feature type="domain" description="Methyltransferase" evidence="9">
    <location>
        <begin position="66"/>
        <end position="211"/>
    </location>
</feature>
<dbReference type="InterPro" id="IPR026669">
    <property type="entry name" value="Arsenite_MeTrfase-like"/>
</dbReference>
<dbReference type="NCBIfam" id="NF008823">
    <property type="entry name" value="PRK11873.1"/>
    <property type="match status" value="1"/>
</dbReference>
<protein>
    <recommendedName>
        <fullName evidence="5">Arsenite methyltransferase</fullName>
        <ecNumber evidence="4">2.1.1.137</ecNumber>
    </recommendedName>
</protein>
<keyword evidence="1 10" id="KW-0808">Transferase</keyword>
<comment type="catalytic activity">
    <reaction evidence="7">
        <text>arsenic triglutathione + 2 [thioredoxin]-dithiol + 2 S-adenosyl-L-methionine + H2O = dimethylarsinous acid + 2 [thioredoxin]-disulfide + 3 glutathione + 2 S-adenosyl-L-homocysteine + 2 H(+)</text>
        <dbReference type="Rhea" id="RHEA:69464"/>
        <dbReference type="Rhea" id="RHEA-COMP:10698"/>
        <dbReference type="Rhea" id="RHEA-COMP:10700"/>
        <dbReference type="ChEBI" id="CHEBI:15377"/>
        <dbReference type="ChEBI" id="CHEBI:15378"/>
        <dbReference type="ChEBI" id="CHEBI:23808"/>
        <dbReference type="ChEBI" id="CHEBI:29950"/>
        <dbReference type="ChEBI" id="CHEBI:50058"/>
        <dbReference type="ChEBI" id="CHEBI:57856"/>
        <dbReference type="ChEBI" id="CHEBI:57925"/>
        <dbReference type="ChEBI" id="CHEBI:59789"/>
        <dbReference type="ChEBI" id="CHEBI:183640"/>
        <dbReference type="EC" id="2.1.1.137"/>
    </reaction>
</comment>
<proteinExistence type="inferred from homology"/>
<dbReference type="EMBL" id="VSIV01000144">
    <property type="protein sequence ID" value="TYB33433.1"/>
    <property type="molecule type" value="Genomic_DNA"/>
</dbReference>
<dbReference type="AlphaFoldDB" id="A0A5D0MP92"/>
<name>A0A5D0MP92_FLESI</name>
<evidence type="ECO:0000256" key="5">
    <source>
        <dbReference type="ARBA" id="ARBA00034545"/>
    </source>
</evidence>
<evidence type="ECO:0000256" key="2">
    <source>
        <dbReference type="ARBA" id="ARBA00022691"/>
    </source>
</evidence>
<comment type="catalytic activity">
    <reaction evidence="6">
        <text>arsenic triglutathione + [thioredoxin]-dithiol + S-adenosyl-L-methionine + 2 H2O = methylarsonous acid + [thioredoxin]-disulfide + 3 glutathione + S-adenosyl-L-homocysteine + H(+)</text>
        <dbReference type="Rhea" id="RHEA:69460"/>
        <dbReference type="Rhea" id="RHEA-COMP:10698"/>
        <dbReference type="Rhea" id="RHEA-COMP:10700"/>
        <dbReference type="ChEBI" id="CHEBI:15377"/>
        <dbReference type="ChEBI" id="CHEBI:15378"/>
        <dbReference type="ChEBI" id="CHEBI:17826"/>
        <dbReference type="ChEBI" id="CHEBI:29950"/>
        <dbReference type="ChEBI" id="CHEBI:50058"/>
        <dbReference type="ChEBI" id="CHEBI:57856"/>
        <dbReference type="ChEBI" id="CHEBI:57925"/>
        <dbReference type="ChEBI" id="CHEBI:59789"/>
        <dbReference type="ChEBI" id="CHEBI:183640"/>
        <dbReference type="EC" id="2.1.1.137"/>
    </reaction>
</comment>
<keyword evidence="10" id="KW-0489">Methyltransferase</keyword>
<evidence type="ECO:0000256" key="1">
    <source>
        <dbReference type="ARBA" id="ARBA00022679"/>
    </source>
</evidence>
<dbReference type="EC" id="2.1.1.137" evidence="4"/>
<dbReference type="SUPFAM" id="SSF53335">
    <property type="entry name" value="S-adenosyl-L-methionine-dependent methyltransferases"/>
    <property type="match status" value="1"/>
</dbReference>
<keyword evidence="2" id="KW-0949">S-adenosyl-L-methionine</keyword>
<sequence>MSDKLKELIKNKYGEVIRRSDSCCSSDGCGCEPMVSRENYTTQPGYVEDADFGLGCGIPTRFINIQKGDTVVDLGSGAGNDLFIARRYTGQKGYCIGIDMTEEMLKKAEENKKKLGYKNVEFRLGDIETIPVDENTADIIISNCVINLVPDKSKAFQEICRILKPGGKFCISDIVIEGEMPDEIRSSVEMYVGCVAGAISKKEYLDIIKSTGFSDVEIVELKNLNTKIPETKSLKLNADSNFGVFSATILGIK</sequence>
<organism evidence="10 11">
    <name type="scientific">Flexistipes sinusarabici</name>
    <dbReference type="NCBI Taxonomy" id="2352"/>
    <lineage>
        <taxon>Bacteria</taxon>
        <taxon>Pseudomonadati</taxon>
        <taxon>Deferribacterota</taxon>
        <taxon>Deferribacteres</taxon>
        <taxon>Deferribacterales</taxon>
        <taxon>Flexistipitaceae</taxon>
        <taxon>Flexistipes</taxon>
    </lineage>
</organism>
<dbReference type="CDD" id="cd02440">
    <property type="entry name" value="AdoMet_MTases"/>
    <property type="match status" value="1"/>
</dbReference>
<reference evidence="10 11" key="1">
    <citation type="submission" date="2019-08" db="EMBL/GenBank/DDBJ databases">
        <title>Genomic characterization of a novel candidate phylum (ARYD3) from a high temperature, high salinity tertiary oil reservoir in north central Oklahoma, USA.</title>
        <authorList>
            <person name="Youssef N.H."/>
            <person name="Yadav A."/>
            <person name="Elshahed M.S."/>
        </authorList>
    </citation>
    <scope>NUCLEOTIDE SEQUENCE [LARGE SCALE GENOMIC DNA]</scope>
    <source>
        <strain evidence="10">ARYD1</strain>
    </source>
</reference>